<accession>A0A6A4H531</accession>
<dbReference type="EMBL" id="ML769578">
    <property type="protein sequence ID" value="KAE9393221.1"/>
    <property type="molecule type" value="Genomic_DNA"/>
</dbReference>
<protein>
    <submittedName>
        <fullName evidence="2">Uncharacterized protein</fullName>
    </submittedName>
</protein>
<evidence type="ECO:0000256" key="1">
    <source>
        <dbReference type="SAM" id="MobiDB-lite"/>
    </source>
</evidence>
<reference evidence="2" key="1">
    <citation type="journal article" date="2019" name="Environ. Microbiol.">
        <title>Fungal ecological strategies reflected in gene transcription - a case study of two litter decomposers.</title>
        <authorList>
            <person name="Barbi F."/>
            <person name="Kohler A."/>
            <person name="Barry K."/>
            <person name="Baskaran P."/>
            <person name="Daum C."/>
            <person name="Fauchery L."/>
            <person name="Ihrmark K."/>
            <person name="Kuo A."/>
            <person name="LaButti K."/>
            <person name="Lipzen A."/>
            <person name="Morin E."/>
            <person name="Grigoriev I.V."/>
            <person name="Henrissat B."/>
            <person name="Lindahl B."/>
            <person name="Martin F."/>
        </authorList>
    </citation>
    <scope>NUCLEOTIDE SEQUENCE</scope>
    <source>
        <strain evidence="2">JB14</strain>
    </source>
</reference>
<dbReference type="Proteomes" id="UP000799118">
    <property type="component" value="Unassembled WGS sequence"/>
</dbReference>
<evidence type="ECO:0000313" key="2">
    <source>
        <dbReference type="EMBL" id="KAE9393221.1"/>
    </source>
</evidence>
<gene>
    <name evidence="2" type="ORF">BT96DRAFT_999671</name>
</gene>
<proteinExistence type="predicted"/>
<evidence type="ECO:0000313" key="3">
    <source>
        <dbReference type="Proteomes" id="UP000799118"/>
    </source>
</evidence>
<dbReference type="AlphaFoldDB" id="A0A6A4H531"/>
<keyword evidence="3" id="KW-1185">Reference proteome</keyword>
<feature type="region of interest" description="Disordered" evidence="1">
    <location>
        <begin position="1"/>
        <end position="35"/>
    </location>
</feature>
<name>A0A6A4H531_9AGAR</name>
<feature type="compositionally biased region" description="Basic and acidic residues" evidence="1">
    <location>
        <begin position="14"/>
        <end position="29"/>
    </location>
</feature>
<organism evidence="2 3">
    <name type="scientific">Gymnopus androsaceus JB14</name>
    <dbReference type="NCBI Taxonomy" id="1447944"/>
    <lineage>
        <taxon>Eukaryota</taxon>
        <taxon>Fungi</taxon>
        <taxon>Dikarya</taxon>
        <taxon>Basidiomycota</taxon>
        <taxon>Agaricomycotina</taxon>
        <taxon>Agaricomycetes</taxon>
        <taxon>Agaricomycetidae</taxon>
        <taxon>Agaricales</taxon>
        <taxon>Marasmiineae</taxon>
        <taxon>Omphalotaceae</taxon>
        <taxon>Gymnopus</taxon>
    </lineage>
</organism>
<sequence>MDNPQGYFNGGTQSDHRSSTDLPYRKQSEPHGINLGSITHLGGHGRSFSEEYMGPPPLSSVSSTRIRNIQLEPSPVMQIPARTEVSQFRSQGQKSDWQKVLGPNRQRKLNCGVGPLSCGHYRVVFNFLGLLEEATSRLRRRPVPSASQEQWVADLFCHILIGCIVIILRDGRFVVGGALDGIISSGILGSHSAPADAKPLKCFCSQTLAIFVLAYVRSRDGDFHPIFVYGLLSNHDYT</sequence>